<dbReference type="RefSeq" id="WP_348391908.1">
    <property type="nucleotide sequence ID" value="NZ_CP134145.1"/>
</dbReference>
<keyword evidence="3" id="KW-1185">Reference proteome</keyword>
<protein>
    <submittedName>
        <fullName evidence="2">Uncharacterized protein</fullName>
    </submittedName>
</protein>
<evidence type="ECO:0000313" key="2">
    <source>
        <dbReference type="EMBL" id="WNC72793.1"/>
    </source>
</evidence>
<keyword evidence="1" id="KW-0732">Signal</keyword>
<dbReference type="Proteomes" id="UP001258994">
    <property type="component" value="Chromosome"/>
</dbReference>
<sequence length="497" mass="55890">MKIKKYRIGITASLALLSAFMTIAVSAANDTQNSAGQCELFNSAEILDESTLNIKVLKDWHVDKLTGTTRQKLIEINVAEWAPGQDYRIPVRMIVPLKGKAKGFHITGANPYEGLMKGSKPSDFEAKLLAGGVGIVKTHVKAPRAIPGKKGLQGKMERLFIKELNPRYTTVWIWPMTLMRATTAAYAETEYFEKGKVAGSGSSKNGISPAVALINDERFTATHSDHAFAYFSPTRSGDRQEVDKVDAANNAFFKAVKAGDIALKQKRAKWYQSVMVAGKRSMYKRAQKAGKSMDELQNLQNCFGSKLYITKHWDQLMKRDVDIFFQPGTHDYVAYDILWGAQNHAQLPVYYEPNGGHDQTPHDDSEKDEQNKEAFLWQHFFGGESLLKPPTSSHKVNQNKLNVSVRFEQGTQPINGRIWWMYDRAPEGSAPFLHAPIPEEQSMEMEFDAKTGVWTADIELQQGFSRIDFFSNHGLKVNGYKHYLSSPYTRVELPLNP</sequence>
<reference evidence="3" key="1">
    <citation type="submission" date="2023-09" db="EMBL/GenBank/DDBJ databases">
        <authorList>
            <person name="Li S."/>
            <person name="Li X."/>
            <person name="Zhang C."/>
            <person name="Zhao Z."/>
        </authorList>
    </citation>
    <scope>NUCLEOTIDE SEQUENCE [LARGE SCALE GENOMIC DNA]</scope>
    <source>
        <strain evidence="3">SQ149</strain>
    </source>
</reference>
<dbReference type="EMBL" id="CP134145">
    <property type="protein sequence ID" value="WNC72793.1"/>
    <property type="molecule type" value="Genomic_DNA"/>
</dbReference>
<organism evidence="2 3">
    <name type="scientific">Thalassotalea psychrophila</name>
    <dbReference type="NCBI Taxonomy" id="3065647"/>
    <lineage>
        <taxon>Bacteria</taxon>
        <taxon>Pseudomonadati</taxon>
        <taxon>Pseudomonadota</taxon>
        <taxon>Gammaproteobacteria</taxon>
        <taxon>Alteromonadales</taxon>
        <taxon>Colwelliaceae</taxon>
        <taxon>Thalassotalea</taxon>
    </lineage>
</organism>
<proteinExistence type="predicted"/>
<feature type="chain" id="PRO_5047392060" evidence="1">
    <location>
        <begin position="28"/>
        <end position="497"/>
    </location>
</feature>
<accession>A0ABY9TWW9</accession>
<gene>
    <name evidence="2" type="ORF">RGQ13_02125</name>
</gene>
<evidence type="ECO:0000256" key="1">
    <source>
        <dbReference type="SAM" id="SignalP"/>
    </source>
</evidence>
<name>A0ABY9TWW9_9GAMM</name>
<evidence type="ECO:0000313" key="3">
    <source>
        <dbReference type="Proteomes" id="UP001258994"/>
    </source>
</evidence>
<feature type="signal peptide" evidence="1">
    <location>
        <begin position="1"/>
        <end position="27"/>
    </location>
</feature>